<gene>
    <name evidence="2" type="ORF">SAHL_06575</name>
</gene>
<evidence type="ECO:0000313" key="2">
    <source>
        <dbReference type="EMBL" id="ROO31357.1"/>
    </source>
</evidence>
<dbReference type="AlphaFoldDB" id="A0A423Q0B6"/>
<dbReference type="Gene3D" id="3.40.630.30">
    <property type="match status" value="1"/>
</dbReference>
<organism evidence="2 3">
    <name type="scientific">Salinisphaera orenii YIM 95161</name>
    <dbReference type="NCBI Taxonomy" id="1051139"/>
    <lineage>
        <taxon>Bacteria</taxon>
        <taxon>Pseudomonadati</taxon>
        <taxon>Pseudomonadota</taxon>
        <taxon>Gammaproteobacteria</taxon>
        <taxon>Salinisphaerales</taxon>
        <taxon>Salinisphaeraceae</taxon>
        <taxon>Salinisphaera</taxon>
    </lineage>
</organism>
<feature type="domain" description="N-acetyltransferase" evidence="1">
    <location>
        <begin position="17"/>
        <end position="160"/>
    </location>
</feature>
<evidence type="ECO:0000313" key="3">
    <source>
        <dbReference type="Proteomes" id="UP000285123"/>
    </source>
</evidence>
<dbReference type="SUPFAM" id="SSF55729">
    <property type="entry name" value="Acyl-CoA N-acyltransferases (Nat)"/>
    <property type="match status" value="1"/>
</dbReference>
<dbReference type="EMBL" id="AYKF01000070">
    <property type="protein sequence ID" value="ROO31357.1"/>
    <property type="molecule type" value="Genomic_DNA"/>
</dbReference>
<comment type="caution">
    <text evidence="2">The sequence shown here is derived from an EMBL/GenBank/DDBJ whole genome shotgun (WGS) entry which is preliminary data.</text>
</comment>
<dbReference type="InterPro" id="IPR016181">
    <property type="entry name" value="Acyl_CoA_acyltransferase"/>
</dbReference>
<reference evidence="2 3" key="1">
    <citation type="submission" date="2013-10" db="EMBL/GenBank/DDBJ databases">
        <title>Salinisphaera halophila YIM 95161 Genome Sequencing.</title>
        <authorList>
            <person name="Lai Q."/>
            <person name="Li C."/>
            <person name="Shao Z."/>
        </authorList>
    </citation>
    <scope>NUCLEOTIDE SEQUENCE [LARGE SCALE GENOMIC DNA]</scope>
    <source>
        <strain evidence="2 3">YIM 95161</strain>
    </source>
</reference>
<dbReference type="Pfam" id="PF13508">
    <property type="entry name" value="Acetyltransf_7"/>
    <property type="match status" value="1"/>
</dbReference>
<sequence length="163" mass="18626">MTRLRPALGPGQVDAGLSLRRARRDECPRLFVWYAAAYRDHIDATWGWNDAWQRRDFGRLFERVRPLVVVDGAREVGYLQVLWRAGALHLANIVLVAEARGAGRGVRLLGHLQARAGRLDRAVTLRVFRTNARAEAFYVRHGFRRSGQSDTHVEMRWRAVGRG</sequence>
<protein>
    <submittedName>
        <fullName evidence="2">Acetyltransferase</fullName>
    </submittedName>
</protein>
<evidence type="ECO:0000259" key="1">
    <source>
        <dbReference type="PROSITE" id="PS51186"/>
    </source>
</evidence>
<dbReference type="Proteomes" id="UP000285123">
    <property type="component" value="Unassembled WGS sequence"/>
</dbReference>
<name>A0A423Q0B6_9GAMM</name>
<accession>A0A423Q0B6</accession>
<keyword evidence="2" id="KW-0808">Transferase</keyword>
<dbReference type="GO" id="GO:0016747">
    <property type="term" value="F:acyltransferase activity, transferring groups other than amino-acyl groups"/>
    <property type="evidence" value="ECO:0007669"/>
    <property type="project" value="InterPro"/>
</dbReference>
<dbReference type="InterPro" id="IPR000182">
    <property type="entry name" value="GNAT_dom"/>
</dbReference>
<dbReference type="RefSeq" id="WP_184947438.1">
    <property type="nucleotide sequence ID" value="NZ_AYKF01000070.1"/>
</dbReference>
<dbReference type="PROSITE" id="PS51186">
    <property type="entry name" value="GNAT"/>
    <property type="match status" value="1"/>
</dbReference>
<proteinExistence type="predicted"/>